<feature type="transmembrane region" description="Helical" evidence="7">
    <location>
        <begin position="137"/>
        <end position="155"/>
    </location>
</feature>
<dbReference type="AlphaFoldDB" id="A0A8J8MK34"/>
<dbReference type="InterPro" id="IPR002528">
    <property type="entry name" value="MATE_fam"/>
</dbReference>
<keyword evidence="2" id="KW-0813">Transport</keyword>
<feature type="transmembrane region" description="Helical" evidence="7">
    <location>
        <begin position="393"/>
        <end position="414"/>
    </location>
</feature>
<proteinExistence type="predicted"/>
<accession>A0A8J8MK34</accession>
<dbReference type="PANTHER" id="PTHR42925">
    <property type="entry name" value="MULTIDRUG AND TOXIN EFFLUX PROTEIN MATE FAMILY"/>
    <property type="match status" value="1"/>
</dbReference>
<comment type="subcellular location">
    <subcellularLocation>
        <location evidence="1">Cell membrane</location>
        <topology evidence="1">Multi-pass membrane protein</topology>
    </subcellularLocation>
</comment>
<dbReference type="PIRSF" id="PIRSF006603">
    <property type="entry name" value="DinF"/>
    <property type="match status" value="1"/>
</dbReference>
<dbReference type="GO" id="GO:0005886">
    <property type="term" value="C:plasma membrane"/>
    <property type="evidence" value="ECO:0007669"/>
    <property type="project" value="UniProtKB-SubCell"/>
</dbReference>
<feature type="transmembrane region" description="Helical" evidence="7">
    <location>
        <begin position="15"/>
        <end position="39"/>
    </location>
</feature>
<dbReference type="Pfam" id="PF01554">
    <property type="entry name" value="MatE"/>
    <property type="match status" value="2"/>
</dbReference>
<name>A0A8J8MK34_9FIRM</name>
<feature type="transmembrane region" description="Helical" evidence="7">
    <location>
        <begin position="324"/>
        <end position="347"/>
    </location>
</feature>
<feature type="transmembrane region" description="Helical" evidence="7">
    <location>
        <begin position="59"/>
        <end position="79"/>
    </location>
</feature>
<evidence type="ECO:0000256" key="1">
    <source>
        <dbReference type="ARBA" id="ARBA00004651"/>
    </source>
</evidence>
<feature type="transmembrane region" description="Helical" evidence="7">
    <location>
        <begin position="91"/>
        <end position="117"/>
    </location>
</feature>
<sequence length="450" mass="50016">MVNIIKNDQHFYKKLLAIGLPIAFQNFITSALNMVDVFMISSLGDTAVAGVGGANKLYFLLNLFLFGTSSGTAIFAAQYWGKKDISSLKKVLGICLVIAFSGGFIFSIGAICFPSFIMNIFAQDEPVIVEGAKYLRIIGWSYCFNAVSFGYIFVLRGMNYVKIPMGITILCILVNTFLNWMLIYGHLGFEALGVRGAAYATLIARILEACLLILSVNFFKLPICGRIKSYFNFSKDFVKQYLTTVAPVIGNEVMWSLGVATYAFVYGCMGQTVMATMTLTQTIEQLFMVWFFGMSSACAVMLGNDLGQDKLDRAFSYAKKFIKLGILVAVFMSVLVIALSGTVVSLFNVSEDVKYFARLSLIVFSIYIPFKVVNLILIVGVLRSGGDTRFTMLLDMGGVWLIGVPLAFISGLWLKLDIQYVYAFVLFEEVVKLIFSVKRMYSKKWLNNLV</sequence>
<evidence type="ECO:0000256" key="7">
    <source>
        <dbReference type="SAM" id="Phobius"/>
    </source>
</evidence>
<reference evidence="8" key="1">
    <citation type="submission" date="2020-07" db="EMBL/GenBank/DDBJ databases">
        <title>Vallitalea pronyensis genome.</title>
        <authorList>
            <person name="Postec A."/>
        </authorList>
    </citation>
    <scope>NUCLEOTIDE SEQUENCE</scope>
    <source>
        <strain evidence="8">FatNI3</strain>
    </source>
</reference>
<dbReference type="EMBL" id="CP058649">
    <property type="protein sequence ID" value="QUI22891.1"/>
    <property type="molecule type" value="Genomic_DNA"/>
</dbReference>
<evidence type="ECO:0000256" key="3">
    <source>
        <dbReference type="ARBA" id="ARBA00022475"/>
    </source>
</evidence>
<keyword evidence="5 7" id="KW-1133">Transmembrane helix</keyword>
<dbReference type="RefSeq" id="WP_212698386.1">
    <property type="nucleotide sequence ID" value="NZ_CP058649.1"/>
</dbReference>
<feature type="transmembrane region" description="Helical" evidence="7">
    <location>
        <begin position="359"/>
        <end position="381"/>
    </location>
</feature>
<dbReference type="NCBIfam" id="TIGR00797">
    <property type="entry name" value="matE"/>
    <property type="match status" value="1"/>
</dbReference>
<dbReference type="CDD" id="cd13134">
    <property type="entry name" value="MATE_like_8"/>
    <property type="match status" value="1"/>
</dbReference>
<evidence type="ECO:0000256" key="4">
    <source>
        <dbReference type="ARBA" id="ARBA00022692"/>
    </source>
</evidence>
<keyword evidence="6 7" id="KW-0472">Membrane</keyword>
<organism evidence="8 9">
    <name type="scientific">Vallitalea pronyensis</name>
    <dbReference type="NCBI Taxonomy" id="1348613"/>
    <lineage>
        <taxon>Bacteria</taxon>
        <taxon>Bacillati</taxon>
        <taxon>Bacillota</taxon>
        <taxon>Clostridia</taxon>
        <taxon>Lachnospirales</taxon>
        <taxon>Vallitaleaceae</taxon>
        <taxon>Vallitalea</taxon>
    </lineage>
</organism>
<gene>
    <name evidence="8" type="ORF">HZI73_11600</name>
</gene>
<dbReference type="GO" id="GO:0015297">
    <property type="term" value="F:antiporter activity"/>
    <property type="evidence" value="ECO:0007669"/>
    <property type="project" value="InterPro"/>
</dbReference>
<keyword evidence="3" id="KW-1003">Cell membrane</keyword>
<keyword evidence="9" id="KW-1185">Reference proteome</keyword>
<feature type="transmembrane region" description="Helical" evidence="7">
    <location>
        <begin position="240"/>
        <end position="265"/>
    </location>
</feature>
<dbReference type="InterPro" id="IPR047135">
    <property type="entry name" value="YsiQ"/>
</dbReference>
<dbReference type="Proteomes" id="UP000683246">
    <property type="component" value="Chromosome"/>
</dbReference>
<feature type="transmembrane region" description="Helical" evidence="7">
    <location>
        <begin position="285"/>
        <end position="303"/>
    </location>
</feature>
<evidence type="ECO:0000313" key="9">
    <source>
        <dbReference type="Proteomes" id="UP000683246"/>
    </source>
</evidence>
<evidence type="ECO:0000256" key="2">
    <source>
        <dbReference type="ARBA" id="ARBA00022448"/>
    </source>
</evidence>
<keyword evidence="4 7" id="KW-0812">Transmembrane</keyword>
<feature type="transmembrane region" description="Helical" evidence="7">
    <location>
        <begin position="167"/>
        <end position="185"/>
    </location>
</feature>
<protein>
    <submittedName>
        <fullName evidence="8">MATE family efflux transporter</fullName>
    </submittedName>
</protein>
<dbReference type="GO" id="GO:0042910">
    <property type="term" value="F:xenobiotic transmembrane transporter activity"/>
    <property type="evidence" value="ECO:0007669"/>
    <property type="project" value="InterPro"/>
</dbReference>
<dbReference type="KEGG" id="vpy:HZI73_11600"/>
<feature type="transmembrane region" description="Helical" evidence="7">
    <location>
        <begin position="197"/>
        <end position="219"/>
    </location>
</feature>
<dbReference type="InterPro" id="IPR048279">
    <property type="entry name" value="MdtK-like"/>
</dbReference>
<evidence type="ECO:0000256" key="6">
    <source>
        <dbReference type="ARBA" id="ARBA00023136"/>
    </source>
</evidence>
<dbReference type="PANTHER" id="PTHR42925:SF2">
    <property type="entry name" value="NA+ DRIVEN MULTIDRUG EFFLUX PUMP"/>
    <property type="match status" value="1"/>
</dbReference>
<evidence type="ECO:0000313" key="8">
    <source>
        <dbReference type="EMBL" id="QUI22891.1"/>
    </source>
</evidence>
<evidence type="ECO:0000256" key="5">
    <source>
        <dbReference type="ARBA" id="ARBA00022989"/>
    </source>
</evidence>